<organism evidence="7 8">
    <name type="scientific">Electrophorus electricus</name>
    <name type="common">Electric eel</name>
    <name type="synonym">Gymnotus electricus</name>
    <dbReference type="NCBI Taxonomy" id="8005"/>
    <lineage>
        <taxon>Eukaryota</taxon>
        <taxon>Metazoa</taxon>
        <taxon>Chordata</taxon>
        <taxon>Craniata</taxon>
        <taxon>Vertebrata</taxon>
        <taxon>Euteleostomi</taxon>
        <taxon>Actinopterygii</taxon>
        <taxon>Neopterygii</taxon>
        <taxon>Teleostei</taxon>
        <taxon>Ostariophysi</taxon>
        <taxon>Gymnotiformes</taxon>
        <taxon>Gymnotoidei</taxon>
        <taxon>Gymnotidae</taxon>
        <taxon>Electrophorus</taxon>
    </lineage>
</organism>
<keyword evidence="4 6" id="KW-0472">Membrane</keyword>
<dbReference type="GO" id="GO:0005886">
    <property type="term" value="C:plasma membrane"/>
    <property type="evidence" value="ECO:0007669"/>
    <property type="project" value="TreeGrafter"/>
</dbReference>
<feature type="compositionally biased region" description="Polar residues" evidence="5">
    <location>
        <begin position="1"/>
        <end position="19"/>
    </location>
</feature>
<feature type="transmembrane region" description="Helical" evidence="6">
    <location>
        <begin position="42"/>
        <end position="61"/>
    </location>
</feature>
<feature type="transmembrane region" description="Helical" evidence="6">
    <location>
        <begin position="73"/>
        <end position="95"/>
    </location>
</feature>
<protein>
    <submittedName>
        <fullName evidence="7">Uncharacterized protein</fullName>
    </submittedName>
</protein>
<dbReference type="AlphaFoldDB" id="A0AAY5EWN3"/>
<evidence type="ECO:0000313" key="7">
    <source>
        <dbReference type="Ensembl" id="ENSEEEP00000061127.1"/>
    </source>
</evidence>
<evidence type="ECO:0000256" key="1">
    <source>
        <dbReference type="ARBA" id="ARBA00004141"/>
    </source>
</evidence>
<evidence type="ECO:0000256" key="4">
    <source>
        <dbReference type="ARBA" id="ARBA00023136"/>
    </source>
</evidence>
<keyword evidence="3 6" id="KW-1133">Transmembrane helix</keyword>
<reference evidence="7" key="2">
    <citation type="submission" date="2025-08" db="UniProtKB">
        <authorList>
            <consortium name="Ensembl"/>
        </authorList>
    </citation>
    <scope>IDENTIFICATION</scope>
</reference>
<evidence type="ECO:0000313" key="8">
    <source>
        <dbReference type="Proteomes" id="UP000314983"/>
    </source>
</evidence>
<name>A0AAY5EWN3_ELEEL</name>
<feature type="region of interest" description="Disordered" evidence="5">
    <location>
        <begin position="1"/>
        <end position="31"/>
    </location>
</feature>
<dbReference type="InterPro" id="IPR028068">
    <property type="entry name" value="PIRT"/>
</dbReference>
<keyword evidence="8" id="KW-1185">Reference proteome</keyword>
<dbReference type="Ensembl" id="ENSEEET00000057217.1">
    <property type="protein sequence ID" value="ENSEEEP00000061127.1"/>
    <property type="gene ID" value="ENSEEEG00000028864.1"/>
</dbReference>
<evidence type="ECO:0000256" key="5">
    <source>
        <dbReference type="SAM" id="MobiDB-lite"/>
    </source>
</evidence>
<evidence type="ECO:0000256" key="6">
    <source>
        <dbReference type="SAM" id="Phobius"/>
    </source>
</evidence>
<dbReference type="Pfam" id="PF15099">
    <property type="entry name" value="PIRT"/>
    <property type="match status" value="1"/>
</dbReference>
<dbReference type="Proteomes" id="UP000314983">
    <property type="component" value="Chromosome 14"/>
</dbReference>
<evidence type="ECO:0000256" key="2">
    <source>
        <dbReference type="ARBA" id="ARBA00022692"/>
    </source>
</evidence>
<proteinExistence type="predicted"/>
<dbReference type="PANTHER" id="PTHR16100">
    <property type="entry name" value="PHOSPHOINOSITIDE-INTERACTING PROTEIN FAMILY MEMBER"/>
    <property type="match status" value="1"/>
</dbReference>
<comment type="subcellular location">
    <subcellularLocation>
        <location evidence="1">Membrane</location>
        <topology evidence="1">Multi-pass membrane protein</topology>
    </subcellularLocation>
</comment>
<keyword evidence="2 6" id="KW-0812">Transmembrane</keyword>
<accession>A0AAY5EWN3</accession>
<sequence>MLSSGEVPQTSVTGESVQSPLYPAQDPVPAPRPVWTYYHKPIFVMVLGAMVLCTAVVLYLLNVNEVGGVPQVMGPVCLSIGLMFIIVAVVWLPIIKDKLKRKGLKTSDPSADVE</sequence>
<dbReference type="PANTHER" id="PTHR16100:SF3">
    <property type="match status" value="1"/>
</dbReference>
<evidence type="ECO:0000256" key="3">
    <source>
        <dbReference type="ARBA" id="ARBA00022989"/>
    </source>
</evidence>
<reference evidence="7" key="3">
    <citation type="submission" date="2025-09" db="UniProtKB">
        <authorList>
            <consortium name="Ensembl"/>
        </authorList>
    </citation>
    <scope>IDENTIFICATION</scope>
</reference>
<dbReference type="GeneTree" id="ENSGT00940000177425"/>
<reference evidence="7 8" key="1">
    <citation type="submission" date="2020-05" db="EMBL/GenBank/DDBJ databases">
        <title>Electrophorus electricus (electric eel) genome, fEleEle1, primary haplotype.</title>
        <authorList>
            <person name="Myers G."/>
            <person name="Meyer A."/>
            <person name="Fedrigo O."/>
            <person name="Formenti G."/>
            <person name="Rhie A."/>
            <person name="Tracey A."/>
            <person name="Sims Y."/>
            <person name="Jarvis E.D."/>
        </authorList>
    </citation>
    <scope>NUCLEOTIDE SEQUENCE [LARGE SCALE GENOMIC DNA]</scope>
</reference>